<dbReference type="OrthoDB" id="2382073at2759"/>
<comment type="caution">
    <text evidence="6">The sequence shown here is derived from an EMBL/GenBank/DDBJ whole genome shotgun (WGS) entry which is preliminary data.</text>
</comment>
<evidence type="ECO:0000256" key="4">
    <source>
        <dbReference type="ARBA" id="ARBA00022898"/>
    </source>
</evidence>
<keyword evidence="4" id="KW-0663">Pyridoxal phosphate</keyword>
<evidence type="ECO:0000256" key="3">
    <source>
        <dbReference type="ARBA" id="ARBA00022679"/>
    </source>
</evidence>
<dbReference type="SUPFAM" id="SSF53383">
    <property type="entry name" value="PLP-dependent transferases"/>
    <property type="match status" value="1"/>
</dbReference>
<dbReference type="Proteomes" id="UP000037696">
    <property type="component" value="Unassembled WGS sequence"/>
</dbReference>
<dbReference type="Gene3D" id="3.40.640.10">
    <property type="entry name" value="Type I PLP-dependent aspartate aminotransferase-like (Major domain)"/>
    <property type="match status" value="1"/>
</dbReference>
<name>A0A0N0RZ66_9EURO</name>
<evidence type="ECO:0000256" key="1">
    <source>
        <dbReference type="ARBA" id="ARBA00001933"/>
    </source>
</evidence>
<accession>A0A0N0RZ66</accession>
<dbReference type="PANTHER" id="PTHR13693:SF77">
    <property type="entry name" value="8-AMINO-7-OXONONANOATE SYNTHASE"/>
    <property type="match status" value="1"/>
</dbReference>
<dbReference type="InterPro" id="IPR015422">
    <property type="entry name" value="PyrdxlP-dep_Trfase_small"/>
</dbReference>
<dbReference type="InterPro" id="IPR015424">
    <property type="entry name" value="PyrdxlP-dep_Trfase"/>
</dbReference>
<comment type="similarity">
    <text evidence="2">Belongs to the class-II pyridoxal-phosphate-dependent aminotransferase family. BioF subfamily.</text>
</comment>
<feature type="domain" description="Aminotransferase class I/classII large" evidence="5">
    <location>
        <begin position="36"/>
        <end position="411"/>
    </location>
</feature>
<evidence type="ECO:0000313" key="6">
    <source>
        <dbReference type="EMBL" id="KOS44603.1"/>
    </source>
</evidence>
<comment type="cofactor">
    <cofactor evidence="1">
        <name>pyridoxal 5'-phosphate</name>
        <dbReference type="ChEBI" id="CHEBI:597326"/>
    </cofactor>
</comment>
<dbReference type="Pfam" id="PF00155">
    <property type="entry name" value="Aminotran_1_2"/>
    <property type="match status" value="1"/>
</dbReference>
<dbReference type="AlphaFoldDB" id="A0A0N0RZ66"/>
<dbReference type="EMBL" id="LHQQ01000058">
    <property type="protein sequence ID" value="KOS44603.1"/>
    <property type="molecule type" value="Genomic_DNA"/>
</dbReference>
<proteinExistence type="inferred from homology"/>
<dbReference type="InterPro" id="IPR050087">
    <property type="entry name" value="AON_synthase_class-II"/>
</dbReference>
<dbReference type="InterPro" id="IPR004839">
    <property type="entry name" value="Aminotransferase_I/II_large"/>
</dbReference>
<keyword evidence="3" id="KW-0808">Transferase</keyword>
<dbReference type="Gene3D" id="3.90.1150.10">
    <property type="entry name" value="Aspartate Aminotransferase, domain 1"/>
    <property type="match status" value="1"/>
</dbReference>
<reference evidence="6 7" key="1">
    <citation type="submission" date="2015-08" db="EMBL/GenBank/DDBJ databases">
        <title>Genome sequencing of Penicillium nordicum.</title>
        <authorList>
            <person name="Nguyen H.D."/>
            <person name="Seifert K.A."/>
        </authorList>
    </citation>
    <scope>NUCLEOTIDE SEQUENCE [LARGE SCALE GENOMIC DNA]</scope>
    <source>
        <strain evidence="6 7">DAOMC 185683</strain>
    </source>
</reference>
<dbReference type="STRING" id="229535.A0A0N0RZ66"/>
<dbReference type="GO" id="GO:0016740">
    <property type="term" value="F:transferase activity"/>
    <property type="evidence" value="ECO:0007669"/>
    <property type="project" value="UniProtKB-KW"/>
</dbReference>
<organism evidence="6 7">
    <name type="scientific">Penicillium nordicum</name>
    <dbReference type="NCBI Taxonomy" id="229535"/>
    <lineage>
        <taxon>Eukaryota</taxon>
        <taxon>Fungi</taxon>
        <taxon>Dikarya</taxon>
        <taxon>Ascomycota</taxon>
        <taxon>Pezizomycotina</taxon>
        <taxon>Eurotiomycetes</taxon>
        <taxon>Eurotiomycetidae</taxon>
        <taxon>Eurotiales</taxon>
        <taxon>Aspergillaceae</taxon>
        <taxon>Penicillium</taxon>
    </lineage>
</organism>
<sequence>MVFFPTEFAESLQASIDKRRDIGRLWTLRTPESYADLVNFTSNDFLSLNSGVHREETLNEIQRNSGFKIGAGASRVADGTSAYTFALEQWLAEFHNAESCLLFNSGYEANVAIFNVLPRPNDIIVHDSAIHASTHVGMRGSRASLIKSFEHNDPASLKAVLLGILESDPAVARGQKTVFLAIESIYSMDGDIAPAAEIVQCVKECLPLKNAVLVVDEAHSNGIMGPQGRGFISDLELENEFAVRLHTFGKGINAQGAAVLCPPVVKDTLVNYARNFIFTTAPAFLTMATVRASYNVIASAEGAKRRESLQERVHQFYRSLTRHPLWKISCKKDRLRVAGASKWKSMTFISPIVPLLTKGGLSHSLEDWLTEKGFFTIGVGFPVVPKDKERVRCIIHADHTEAEIDSLVDAIVTWGADAHI</sequence>
<evidence type="ECO:0000256" key="2">
    <source>
        <dbReference type="ARBA" id="ARBA00010008"/>
    </source>
</evidence>
<dbReference type="GO" id="GO:0009102">
    <property type="term" value="P:biotin biosynthetic process"/>
    <property type="evidence" value="ECO:0007669"/>
    <property type="project" value="TreeGrafter"/>
</dbReference>
<gene>
    <name evidence="6" type="ORF">ACN38_g4507</name>
</gene>
<dbReference type="PANTHER" id="PTHR13693">
    <property type="entry name" value="CLASS II AMINOTRANSFERASE/8-AMINO-7-OXONONANOATE SYNTHASE"/>
    <property type="match status" value="1"/>
</dbReference>
<dbReference type="InterPro" id="IPR015421">
    <property type="entry name" value="PyrdxlP-dep_Trfase_major"/>
</dbReference>
<keyword evidence="7" id="KW-1185">Reference proteome</keyword>
<dbReference type="GO" id="GO:0030170">
    <property type="term" value="F:pyridoxal phosphate binding"/>
    <property type="evidence" value="ECO:0007669"/>
    <property type="project" value="InterPro"/>
</dbReference>
<evidence type="ECO:0000313" key="7">
    <source>
        <dbReference type="Proteomes" id="UP000037696"/>
    </source>
</evidence>
<protein>
    <recommendedName>
        <fullName evidence="5">Aminotransferase class I/classII large domain-containing protein</fullName>
    </recommendedName>
</protein>
<evidence type="ECO:0000259" key="5">
    <source>
        <dbReference type="Pfam" id="PF00155"/>
    </source>
</evidence>